<dbReference type="SMART" id="SM00267">
    <property type="entry name" value="GGDEF"/>
    <property type="match status" value="1"/>
</dbReference>
<dbReference type="GO" id="GO:0052621">
    <property type="term" value="F:diguanylate cyclase activity"/>
    <property type="evidence" value="ECO:0007669"/>
    <property type="project" value="UniProtKB-EC"/>
</dbReference>
<evidence type="ECO:0000259" key="6">
    <source>
        <dbReference type="PROSITE" id="PS50887"/>
    </source>
</evidence>
<feature type="transmembrane region" description="Helical" evidence="5">
    <location>
        <begin position="110"/>
        <end position="126"/>
    </location>
</feature>
<comment type="cofactor">
    <cofactor evidence="1">
        <name>Mg(2+)</name>
        <dbReference type="ChEBI" id="CHEBI:18420"/>
    </cofactor>
</comment>
<dbReference type="EMBL" id="CP063656">
    <property type="protein sequence ID" value="QOW19349.1"/>
    <property type="molecule type" value="Genomic_DNA"/>
</dbReference>
<feature type="domain" description="GGDEF" evidence="6">
    <location>
        <begin position="244"/>
        <end position="371"/>
    </location>
</feature>
<feature type="transmembrane region" description="Helical" evidence="5">
    <location>
        <begin position="133"/>
        <end position="152"/>
    </location>
</feature>
<dbReference type="PANTHER" id="PTHR45138:SF9">
    <property type="entry name" value="DIGUANYLATE CYCLASE DGCM-RELATED"/>
    <property type="match status" value="1"/>
</dbReference>
<dbReference type="CDD" id="cd01949">
    <property type="entry name" value="GGDEF"/>
    <property type="match status" value="1"/>
</dbReference>
<feature type="transmembrane region" description="Helical" evidence="5">
    <location>
        <begin position="84"/>
        <end position="104"/>
    </location>
</feature>
<keyword evidence="5" id="KW-0472">Membrane</keyword>
<feature type="transmembrane region" description="Helical" evidence="5">
    <location>
        <begin position="26"/>
        <end position="48"/>
    </location>
</feature>
<dbReference type="AlphaFoldDB" id="A0A7S6ZSE4"/>
<keyword evidence="5" id="KW-1133">Transmembrane helix</keyword>
<evidence type="ECO:0000256" key="3">
    <source>
        <dbReference type="ARBA" id="ARBA00034247"/>
    </source>
</evidence>
<evidence type="ECO:0000256" key="1">
    <source>
        <dbReference type="ARBA" id="ARBA00001946"/>
    </source>
</evidence>
<dbReference type="Pfam" id="PF00990">
    <property type="entry name" value="GGDEF"/>
    <property type="match status" value="1"/>
</dbReference>
<gene>
    <name evidence="7" type="ORF">INQ41_12115</name>
</gene>
<feature type="transmembrane region" description="Helical" evidence="5">
    <location>
        <begin position="172"/>
        <end position="190"/>
    </location>
</feature>
<accession>A0A7S6ZSE4</accession>
<evidence type="ECO:0000256" key="5">
    <source>
        <dbReference type="SAM" id="Phobius"/>
    </source>
</evidence>
<dbReference type="EC" id="2.7.7.65" evidence="2"/>
<feature type="transmembrane region" description="Helical" evidence="5">
    <location>
        <begin position="54"/>
        <end position="72"/>
    </location>
</feature>
<evidence type="ECO:0000313" key="8">
    <source>
        <dbReference type="Proteomes" id="UP000594059"/>
    </source>
</evidence>
<dbReference type="NCBIfam" id="TIGR00254">
    <property type="entry name" value="GGDEF"/>
    <property type="match status" value="1"/>
</dbReference>
<keyword evidence="5" id="KW-0812">Transmembrane</keyword>
<keyword evidence="8" id="KW-1185">Reference proteome</keyword>
<dbReference type="FunFam" id="3.30.70.270:FF:000001">
    <property type="entry name" value="Diguanylate cyclase domain protein"/>
    <property type="match status" value="1"/>
</dbReference>
<dbReference type="Proteomes" id="UP000594059">
    <property type="component" value="Chromosome"/>
</dbReference>
<dbReference type="KEGG" id="lcic:INQ41_12115"/>
<dbReference type="RefSeq" id="WP_193984814.1">
    <property type="nucleotide sequence ID" value="NZ_CP063656.1"/>
</dbReference>
<dbReference type="InterPro" id="IPR050469">
    <property type="entry name" value="Diguanylate_Cyclase"/>
</dbReference>
<dbReference type="SUPFAM" id="SSF55073">
    <property type="entry name" value="Nucleotide cyclase"/>
    <property type="match status" value="1"/>
</dbReference>
<dbReference type="InterPro" id="IPR029787">
    <property type="entry name" value="Nucleotide_cyclase"/>
</dbReference>
<dbReference type="Gene3D" id="3.30.70.270">
    <property type="match status" value="1"/>
</dbReference>
<evidence type="ECO:0000256" key="4">
    <source>
        <dbReference type="SAM" id="MobiDB-lite"/>
    </source>
</evidence>
<comment type="catalytic activity">
    <reaction evidence="3">
        <text>2 GTP = 3',3'-c-di-GMP + 2 diphosphate</text>
        <dbReference type="Rhea" id="RHEA:24898"/>
        <dbReference type="ChEBI" id="CHEBI:33019"/>
        <dbReference type="ChEBI" id="CHEBI:37565"/>
        <dbReference type="ChEBI" id="CHEBI:58805"/>
        <dbReference type="EC" id="2.7.7.65"/>
    </reaction>
</comment>
<name>A0A7S6ZSE4_9GAMM</name>
<evidence type="ECO:0000313" key="7">
    <source>
        <dbReference type="EMBL" id="QOW19349.1"/>
    </source>
</evidence>
<evidence type="ECO:0000256" key="2">
    <source>
        <dbReference type="ARBA" id="ARBA00012528"/>
    </source>
</evidence>
<dbReference type="InterPro" id="IPR000160">
    <property type="entry name" value="GGDEF_dom"/>
</dbReference>
<dbReference type="PROSITE" id="PS50887">
    <property type="entry name" value="GGDEF"/>
    <property type="match status" value="1"/>
</dbReference>
<reference evidence="7 8" key="1">
    <citation type="submission" date="2020-10" db="EMBL/GenBank/DDBJ databases">
        <title>complete genome sequencing of Lysobacter sp. H21R20.</title>
        <authorList>
            <person name="Bae J.-W."/>
            <person name="Lee S.-Y."/>
        </authorList>
    </citation>
    <scope>NUCLEOTIDE SEQUENCE [LARGE SCALE GENOMIC DNA]</scope>
    <source>
        <strain evidence="7 8">H21R20</strain>
    </source>
</reference>
<proteinExistence type="predicted"/>
<sequence length="385" mass="42892">MQSLLSRMVDLVGSAHPRRRERLMQWLIAGYIYMGAAIWLIAGVLQGWMSKTAALLWLGFVFAGLLAGYVALRSGWTERFQDPSLTIWQLSIGVLCANWGYLLIGPMRTAALLPMVVTIVFGAFTLQWRQIAFLTVLNLFALVAAVTLRAWFPQWIPQHGAMTPLMVDINNVLMLLVVLPPLGFIVARLSSVRRKLHRQREALMQALSQVERLAVSDELTGIANRRSMRTLLERSAALSSREFAPFCVALIDIDHFKAINDELGHAGGDEVLREFARRATAMLRTTDAIGRWGGEEFVVLACGNVDGICRLLERMRRAVANCGTDSRCITFSAGVAQHRREETADDLLERADRALYEAKRAGRNRNAVAPEGDPSQRYATAESPQ</sequence>
<protein>
    <recommendedName>
        <fullName evidence="2">diguanylate cyclase</fullName>
        <ecNumber evidence="2">2.7.7.65</ecNumber>
    </recommendedName>
</protein>
<dbReference type="PANTHER" id="PTHR45138">
    <property type="entry name" value="REGULATORY COMPONENTS OF SENSORY TRANSDUCTION SYSTEM"/>
    <property type="match status" value="1"/>
</dbReference>
<feature type="region of interest" description="Disordered" evidence="4">
    <location>
        <begin position="362"/>
        <end position="385"/>
    </location>
</feature>
<dbReference type="InterPro" id="IPR043128">
    <property type="entry name" value="Rev_trsase/Diguanyl_cyclase"/>
</dbReference>
<organism evidence="7 8">
    <name type="scientific">Novilysobacter ciconiae</name>
    <dbReference type="NCBI Taxonomy" id="2781022"/>
    <lineage>
        <taxon>Bacteria</taxon>
        <taxon>Pseudomonadati</taxon>
        <taxon>Pseudomonadota</taxon>
        <taxon>Gammaproteobacteria</taxon>
        <taxon>Lysobacterales</taxon>
        <taxon>Lysobacteraceae</taxon>
        <taxon>Novilysobacter</taxon>
    </lineage>
</organism>